<comment type="caution">
    <text evidence="3">The sequence shown here is derived from an EMBL/GenBank/DDBJ whole genome shotgun (WGS) entry which is preliminary data.</text>
</comment>
<dbReference type="Pfam" id="PF13196">
    <property type="entry name" value="DUF4012"/>
    <property type="match status" value="1"/>
</dbReference>
<feature type="transmembrane region" description="Helical" evidence="2">
    <location>
        <begin position="77"/>
        <end position="95"/>
    </location>
</feature>
<proteinExistence type="predicted"/>
<dbReference type="Proteomes" id="UP000518206">
    <property type="component" value="Unassembled WGS sequence"/>
</dbReference>
<evidence type="ECO:0000256" key="1">
    <source>
        <dbReference type="SAM" id="MobiDB-lite"/>
    </source>
</evidence>
<name>A0A7W4YCI9_9CELL</name>
<evidence type="ECO:0008006" key="5">
    <source>
        <dbReference type="Google" id="ProtNLM"/>
    </source>
</evidence>
<dbReference type="AlphaFoldDB" id="A0A7W4YCI9"/>
<accession>A0A7W4YCI9</accession>
<feature type="region of interest" description="Disordered" evidence="1">
    <location>
        <begin position="1"/>
        <end position="70"/>
    </location>
</feature>
<feature type="compositionally biased region" description="Pro residues" evidence="1">
    <location>
        <begin position="56"/>
        <end position="67"/>
    </location>
</feature>
<feature type="compositionally biased region" description="Low complexity" evidence="1">
    <location>
        <begin position="39"/>
        <end position="55"/>
    </location>
</feature>
<reference evidence="3 4" key="2">
    <citation type="submission" date="2020-08" db="EMBL/GenBank/DDBJ databases">
        <authorList>
            <person name="Partida-Martinez L."/>
            <person name="Huntemann M."/>
            <person name="Clum A."/>
            <person name="Wang J."/>
            <person name="Palaniappan K."/>
            <person name="Ritter S."/>
            <person name="Chen I.-M."/>
            <person name="Stamatis D."/>
            <person name="Reddy T."/>
            <person name="O'Malley R."/>
            <person name="Daum C."/>
            <person name="Shapiro N."/>
            <person name="Ivanova N."/>
            <person name="Kyrpides N."/>
            <person name="Woyke T."/>
        </authorList>
    </citation>
    <scope>NUCLEOTIDE SEQUENCE [LARGE SCALE GENOMIC DNA]</scope>
    <source>
        <strain evidence="3 4">RAS26</strain>
    </source>
</reference>
<keyword evidence="2" id="KW-0472">Membrane</keyword>
<organism evidence="3 4">
    <name type="scientific">Cellulomonas cellasea</name>
    <dbReference type="NCBI Taxonomy" id="43670"/>
    <lineage>
        <taxon>Bacteria</taxon>
        <taxon>Bacillati</taxon>
        <taxon>Actinomycetota</taxon>
        <taxon>Actinomycetes</taxon>
        <taxon>Micrococcales</taxon>
        <taxon>Cellulomonadaceae</taxon>
        <taxon>Cellulomonas</taxon>
    </lineage>
</organism>
<evidence type="ECO:0000256" key="2">
    <source>
        <dbReference type="SAM" id="Phobius"/>
    </source>
</evidence>
<keyword evidence="2" id="KW-0812">Transmembrane</keyword>
<sequence length="679" mass="68981">MTPSVEPEPGSAPEAGAAAQPGPAPQPVPVPPPDPAAQPVPAADGAAPGAADGAAGPPPSAPDNPGPPRRRRLRRTLLVAGVVLLVLLAAAGWLASRAAQAADGLTEAGAVLADLENGLAGGDVGALADGLPGLQEDTARARAAASDPVWRLAEHLPWAGPNLTAVRTVAVAVDDVATDALPAVVELGELVADPQVRRADGSLDLGLFVRAAPALDRAATTTRASAAAVGALDTARLVGRVAGPVTQVSDGLATAADALGSASDAARLLPPMLGADGPRTYLLLSLNSAELRSAGGIVGAVAAFTADGGAIRLVDQRSTRDLRPLDEPVLPLTDEELAVHTDRLGRWVQNAVLTPDFPRSAELVSAMWARTVGTPVDGVLAMDPVAVAYLLDATGPVEAGGVELTADTVLDVLLREAYVRLPVVDEADAFYADVASALFTAVSSGRGDTRALLDALVRASDERRVRVWSAHPDEQDRLARTSLGADFLARPGDAAYAVELPGAETARTGSGVDTRSPAGAPGVFLNDGSAGKLDFFLTTDLTVEELRCAAPPAPGWATAVLRLDLAYDPPGDIAGYPEYVTGTADTGLPVGGLATNVTVYAPPGGRILDQRLDDALVGGLAATEQERAVSTLTTRLLPGGRATYRVTVTVPAPPVDGSLDVWTTPTLTSPGVVTGTCTD</sequence>
<gene>
    <name evidence="3" type="ORF">FHR80_003072</name>
</gene>
<protein>
    <recommendedName>
        <fullName evidence="5">DUF4012 domain-containing protein</fullName>
    </recommendedName>
</protein>
<feature type="compositionally biased region" description="Low complexity" evidence="1">
    <location>
        <begin position="1"/>
        <end position="21"/>
    </location>
</feature>
<feature type="compositionally biased region" description="Pro residues" evidence="1">
    <location>
        <begin position="22"/>
        <end position="38"/>
    </location>
</feature>
<reference evidence="3 4" key="1">
    <citation type="submission" date="2020-08" db="EMBL/GenBank/DDBJ databases">
        <title>The Agave Microbiome: Exploring the role of microbial communities in plant adaptations to desert environments.</title>
        <authorList>
            <person name="Partida-Martinez L.P."/>
        </authorList>
    </citation>
    <scope>NUCLEOTIDE SEQUENCE [LARGE SCALE GENOMIC DNA]</scope>
    <source>
        <strain evidence="3 4">RAS26</strain>
    </source>
</reference>
<dbReference type="InterPro" id="IPR025101">
    <property type="entry name" value="DUF4012"/>
</dbReference>
<dbReference type="EMBL" id="JACHVX010000004">
    <property type="protein sequence ID" value="MBB2924144.1"/>
    <property type="molecule type" value="Genomic_DNA"/>
</dbReference>
<evidence type="ECO:0000313" key="4">
    <source>
        <dbReference type="Proteomes" id="UP000518206"/>
    </source>
</evidence>
<evidence type="ECO:0000313" key="3">
    <source>
        <dbReference type="EMBL" id="MBB2924144.1"/>
    </source>
</evidence>
<dbReference type="RefSeq" id="WP_183296924.1">
    <property type="nucleotide sequence ID" value="NZ_JACHVX010000004.1"/>
</dbReference>
<keyword evidence="2" id="KW-1133">Transmembrane helix</keyword>